<dbReference type="GeneID" id="94431691"/>
<comment type="caution">
    <text evidence="2">The sequence shown here is derived from an EMBL/GenBank/DDBJ whole genome shotgun (WGS) entry which is preliminary data.</text>
</comment>
<dbReference type="EMBL" id="MIGC01004639">
    <property type="protein sequence ID" value="PHJ17837.1"/>
    <property type="molecule type" value="Genomic_DNA"/>
</dbReference>
<gene>
    <name evidence="2" type="ORF">CSUI_008346</name>
</gene>
<organism evidence="2 3">
    <name type="scientific">Cystoisospora suis</name>
    <dbReference type="NCBI Taxonomy" id="483139"/>
    <lineage>
        <taxon>Eukaryota</taxon>
        <taxon>Sar</taxon>
        <taxon>Alveolata</taxon>
        <taxon>Apicomplexa</taxon>
        <taxon>Conoidasida</taxon>
        <taxon>Coccidia</taxon>
        <taxon>Eucoccidiorida</taxon>
        <taxon>Eimeriorina</taxon>
        <taxon>Sarcocystidae</taxon>
        <taxon>Cystoisospora</taxon>
    </lineage>
</organism>
<reference evidence="2 3" key="1">
    <citation type="journal article" date="2017" name="Int. J. Parasitol.">
        <title>The genome of the protozoan parasite Cystoisospora suis and a reverse vaccinology approach to identify vaccine candidates.</title>
        <authorList>
            <person name="Palmieri N."/>
            <person name="Shrestha A."/>
            <person name="Ruttkowski B."/>
            <person name="Beck T."/>
            <person name="Vogl C."/>
            <person name="Tomley F."/>
            <person name="Blake D.P."/>
            <person name="Joachim A."/>
        </authorList>
    </citation>
    <scope>NUCLEOTIDE SEQUENCE [LARGE SCALE GENOMIC DNA]</scope>
    <source>
        <strain evidence="2 3">Wien I</strain>
    </source>
</reference>
<dbReference type="VEuPathDB" id="ToxoDB:CSUI_008346"/>
<dbReference type="OrthoDB" id="298686at2759"/>
<dbReference type="Proteomes" id="UP000221165">
    <property type="component" value="Unassembled WGS sequence"/>
</dbReference>
<name>A0A2C6KJW0_9APIC</name>
<evidence type="ECO:0000313" key="3">
    <source>
        <dbReference type="Proteomes" id="UP000221165"/>
    </source>
</evidence>
<dbReference type="AlphaFoldDB" id="A0A2C6KJW0"/>
<feature type="compositionally biased region" description="Polar residues" evidence="1">
    <location>
        <begin position="37"/>
        <end position="58"/>
    </location>
</feature>
<evidence type="ECO:0000256" key="1">
    <source>
        <dbReference type="SAM" id="MobiDB-lite"/>
    </source>
</evidence>
<feature type="region of interest" description="Disordered" evidence="1">
    <location>
        <begin position="1"/>
        <end position="79"/>
    </location>
</feature>
<dbReference type="RefSeq" id="XP_067919551.1">
    <property type="nucleotide sequence ID" value="XM_068068480.1"/>
</dbReference>
<feature type="compositionally biased region" description="Low complexity" evidence="1">
    <location>
        <begin position="14"/>
        <end position="32"/>
    </location>
</feature>
<evidence type="ECO:0000313" key="2">
    <source>
        <dbReference type="EMBL" id="PHJ17837.1"/>
    </source>
</evidence>
<proteinExistence type="predicted"/>
<sequence>MEPRNSVNMSSLRGRSSLKSAHSSSVLSSNSGLGEGFSSQLSSYPSAQTTVSISSATRNESRPLPTKTSSLSGKSDRLHRLEQRLSGLHAGLEKQRQQRYQHLVEKLRQLEQEVSEATTSGNEAHAFFREELKRVEEELKERQVEVNSDMARREQQAQEMEHRLTKLLQNEQEALREVESSLMNSFTEKAKALR</sequence>
<feature type="compositionally biased region" description="Polar residues" evidence="1">
    <location>
        <begin position="1"/>
        <end position="13"/>
    </location>
</feature>
<accession>A0A2C6KJW0</accession>
<keyword evidence="3" id="KW-1185">Reference proteome</keyword>
<protein>
    <submittedName>
        <fullName evidence="2">Uncharacterized protein</fullName>
    </submittedName>
</protein>